<protein>
    <submittedName>
        <fullName evidence="6">Efflux RND transporter periplasmic adaptor subunit</fullName>
    </submittedName>
</protein>
<feature type="domain" description="Multidrug resistance protein MdtA-like alpha-helical hairpin" evidence="2">
    <location>
        <begin position="115"/>
        <end position="173"/>
    </location>
</feature>
<proteinExistence type="inferred from homology"/>
<dbReference type="SUPFAM" id="SSF111369">
    <property type="entry name" value="HlyD-like secretion proteins"/>
    <property type="match status" value="1"/>
</dbReference>
<evidence type="ECO:0000313" key="7">
    <source>
        <dbReference type="Proteomes" id="UP000306416"/>
    </source>
</evidence>
<feature type="domain" description="CusB-like beta-barrel" evidence="4">
    <location>
        <begin position="224"/>
        <end position="278"/>
    </location>
</feature>
<organism evidence="6 7">
    <name type="scientific">Geomonas terrae</name>
    <dbReference type="NCBI Taxonomy" id="2562681"/>
    <lineage>
        <taxon>Bacteria</taxon>
        <taxon>Pseudomonadati</taxon>
        <taxon>Thermodesulfobacteriota</taxon>
        <taxon>Desulfuromonadia</taxon>
        <taxon>Geobacterales</taxon>
        <taxon>Geobacteraceae</taxon>
        <taxon>Geomonas</taxon>
    </lineage>
</organism>
<dbReference type="Pfam" id="PF25876">
    <property type="entry name" value="HH_MFP_RND"/>
    <property type="match status" value="1"/>
</dbReference>
<dbReference type="InterPro" id="IPR006143">
    <property type="entry name" value="RND_pump_MFP"/>
</dbReference>
<dbReference type="InterPro" id="IPR058792">
    <property type="entry name" value="Beta-barrel_RND_2"/>
</dbReference>
<evidence type="ECO:0000313" key="6">
    <source>
        <dbReference type="EMBL" id="TGU74867.1"/>
    </source>
</evidence>
<dbReference type="Gene3D" id="1.10.287.470">
    <property type="entry name" value="Helix hairpin bin"/>
    <property type="match status" value="1"/>
</dbReference>
<dbReference type="Pfam" id="PF25917">
    <property type="entry name" value="BSH_RND"/>
    <property type="match status" value="1"/>
</dbReference>
<accession>A0A4S1CM50</accession>
<dbReference type="InterPro" id="IPR058637">
    <property type="entry name" value="YknX-like_C"/>
</dbReference>
<feature type="domain" description="YknX-like C-terminal permuted SH3-like" evidence="5">
    <location>
        <begin position="298"/>
        <end position="365"/>
    </location>
</feature>
<name>A0A4S1CM50_9BACT</name>
<evidence type="ECO:0000259" key="3">
    <source>
        <dbReference type="Pfam" id="PF25917"/>
    </source>
</evidence>
<dbReference type="Gene3D" id="2.40.50.100">
    <property type="match status" value="1"/>
</dbReference>
<comment type="similarity">
    <text evidence="1">Belongs to the membrane fusion protein (MFP) (TC 8.A.1) family.</text>
</comment>
<reference evidence="6 7" key="1">
    <citation type="submission" date="2019-04" db="EMBL/GenBank/DDBJ databases">
        <title>Geobacter oryzae sp. nov., ferric-reducing bacteria isolated from paddy soil.</title>
        <authorList>
            <person name="Xu Z."/>
            <person name="Masuda Y."/>
            <person name="Itoh H."/>
            <person name="Senoo K."/>
        </authorList>
    </citation>
    <scope>NUCLEOTIDE SEQUENCE [LARGE SCALE GENOMIC DNA]</scope>
    <source>
        <strain evidence="6 7">Red111</strain>
    </source>
</reference>
<dbReference type="Pfam" id="PF25954">
    <property type="entry name" value="Beta-barrel_RND_2"/>
    <property type="match status" value="1"/>
</dbReference>
<dbReference type="Pfam" id="PF25989">
    <property type="entry name" value="YknX_C"/>
    <property type="match status" value="1"/>
</dbReference>
<dbReference type="PANTHER" id="PTHR30469">
    <property type="entry name" value="MULTIDRUG RESISTANCE PROTEIN MDTA"/>
    <property type="match status" value="1"/>
</dbReference>
<dbReference type="InterPro" id="IPR058624">
    <property type="entry name" value="MdtA-like_HH"/>
</dbReference>
<keyword evidence="7" id="KW-1185">Reference proteome</keyword>
<dbReference type="PROSITE" id="PS51257">
    <property type="entry name" value="PROKAR_LIPOPROTEIN"/>
    <property type="match status" value="1"/>
</dbReference>
<dbReference type="Proteomes" id="UP000306416">
    <property type="component" value="Unassembled WGS sequence"/>
</dbReference>
<evidence type="ECO:0000259" key="4">
    <source>
        <dbReference type="Pfam" id="PF25954"/>
    </source>
</evidence>
<dbReference type="GO" id="GO:0015562">
    <property type="term" value="F:efflux transmembrane transporter activity"/>
    <property type="evidence" value="ECO:0007669"/>
    <property type="project" value="TreeGrafter"/>
</dbReference>
<evidence type="ECO:0000259" key="5">
    <source>
        <dbReference type="Pfam" id="PF25989"/>
    </source>
</evidence>
<dbReference type="PANTHER" id="PTHR30469:SF38">
    <property type="entry name" value="HLYD FAMILY SECRETION PROTEIN"/>
    <property type="match status" value="1"/>
</dbReference>
<sequence>MKAYRAALFALAIATGFGCGAKKEQSVAPAAPPVVQGATVVTVAAEDLADVQEAVGTVKARNTAPIAARIAGSVSRVYVREGERVGRGKLLAAIDAVESGAAAAGAVSGVEEAARALSEAQAQKRLADVTFERYSRLVAEQAVTRQEFDTKKTEQEVAAQGVARAEARLAQARQGARAAGAVAGYGRVTSPIAGVVVAKQVEAGQTVFPGTPLLTVEGDDGYRLEVSAPETLLGKVKAGDQLGIAVEGGAATGRVSEVVPVVDPATRTFTVKVDLPSHGPRSGSYGKAFFKTGSRKGIAVPEAAVVQRSSLTSVWVVSPDGFARLRLVKPGRAQGGRVEILSGLAPGEKVVTAGVEKMVDGAKVQ</sequence>
<dbReference type="NCBIfam" id="TIGR01730">
    <property type="entry name" value="RND_mfp"/>
    <property type="match status" value="1"/>
</dbReference>
<dbReference type="Gene3D" id="2.40.420.20">
    <property type="match status" value="1"/>
</dbReference>
<dbReference type="GO" id="GO:1990281">
    <property type="term" value="C:efflux pump complex"/>
    <property type="evidence" value="ECO:0007669"/>
    <property type="project" value="TreeGrafter"/>
</dbReference>
<gene>
    <name evidence="6" type="ORF">E4633_05245</name>
</gene>
<comment type="caution">
    <text evidence="6">The sequence shown here is derived from an EMBL/GenBank/DDBJ whole genome shotgun (WGS) entry which is preliminary data.</text>
</comment>
<dbReference type="AlphaFoldDB" id="A0A4S1CM50"/>
<dbReference type="Gene3D" id="2.40.30.170">
    <property type="match status" value="1"/>
</dbReference>
<feature type="domain" description="Multidrug resistance protein MdtA-like barrel-sandwich hybrid" evidence="3">
    <location>
        <begin position="62"/>
        <end position="212"/>
    </location>
</feature>
<evidence type="ECO:0000259" key="2">
    <source>
        <dbReference type="Pfam" id="PF25876"/>
    </source>
</evidence>
<dbReference type="InterPro" id="IPR058625">
    <property type="entry name" value="MdtA-like_BSH"/>
</dbReference>
<dbReference type="EMBL" id="SRSC01000001">
    <property type="protein sequence ID" value="TGU74867.1"/>
    <property type="molecule type" value="Genomic_DNA"/>
</dbReference>
<evidence type="ECO:0000256" key="1">
    <source>
        <dbReference type="ARBA" id="ARBA00009477"/>
    </source>
</evidence>
<dbReference type="RefSeq" id="WP_135869188.1">
    <property type="nucleotide sequence ID" value="NZ_SRSC01000001.1"/>
</dbReference>